<dbReference type="SUPFAM" id="SSF51735">
    <property type="entry name" value="NAD(P)-binding Rossmann-fold domains"/>
    <property type="match status" value="1"/>
</dbReference>
<dbReference type="Proteomes" id="UP000070544">
    <property type="component" value="Unassembled WGS sequence"/>
</dbReference>
<dbReference type="SUPFAM" id="SSF53223">
    <property type="entry name" value="Aminoacid dehydrogenase-like, N-terminal domain"/>
    <property type="match status" value="1"/>
</dbReference>
<proteinExistence type="predicted"/>
<protein>
    <submittedName>
        <fullName evidence="4">NAD(P)-binding protein</fullName>
    </submittedName>
</protein>
<reference evidence="4 5" key="1">
    <citation type="journal article" date="2015" name="Genome Biol. Evol.">
        <title>Phylogenomic analyses indicate that early fungi evolved digesting cell walls of algal ancestors of land plants.</title>
        <authorList>
            <person name="Chang Y."/>
            <person name="Wang S."/>
            <person name="Sekimoto S."/>
            <person name="Aerts A.L."/>
            <person name="Choi C."/>
            <person name="Clum A."/>
            <person name="LaButti K.M."/>
            <person name="Lindquist E.A."/>
            <person name="Yee Ngan C."/>
            <person name="Ohm R.A."/>
            <person name="Salamov A.A."/>
            <person name="Grigoriev I.V."/>
            <person name="Spatafora J.W."/>
            <person name="Berbee M.L."/>
        </authorList>
    </citation>
    <scope>NUCLEOTIDE SEQUENCE [LARGE SCALE GENOMIC DNA]</scope>
    <source>
        <strain evidence="4 5">JEL478</strain>
    </source>
</reference>
<feature type="domain" description="Tetrahydrofolate dehydrogenase/cyclohydrolase NAD(P)-binding" evidence="3">
    <location>
        <begin position="147"/>
        <end position="205"/>
    </location>
</feature>
<dbReference type="InterPro" id="IPR020630">
    <property type="entry name" value="THF_DH/CycHdrlase_cat_dom"/>
</dbReference>
<dbReference type="InterPro" id="IPR000672">
    <property type="entry name" value="THF_DH/CycHdrlase"/>
</dbReference>
<dbReference type="GO" id="GO:0004488">
    <property type="term" value="F:methylenetetrahydrofolate dehydrogenase (NADP+) activity"/>
    <property type="evidence" value="ECO:0007669"/>
    <property type="project" value="InterPro"/>
</dbReference>
<dbReference type="Pfam" id="PF00763">
    <property type="entry name" value="THF_DHG_CYH"/>
    <property type="match status" value="1"/>
</dbReference>
<keyword evidence="5" id="KW-1185">Reference proteome</keyword>
<dbReference type="STRING" id="1344416.A0A139AV20"/>
<dbReference type="Pfam" id="PF02882">
    <property type="entry name" value="THF_DHG_CYH_C"/>
    <property type="match status" value="1"/>
</dbReference>
<accession>A0A139AV20</accession>
<dbReference type="PANTHER" id="PTHR48099:SF3">
    <property type="entry name" value="METHYLENETETRAHYDROFOLATE DEHYDROGENASE [NAD(+)]"/>
    <property type="match status" value="1"/>
</dbReference>
<evidence type="ECO:0000256" key="1">
    <source>
        <dbReference type="ARBA" id="ARBA00022563"/>
    </source>
</evidence>
<evidence type="ECO:0000259" key="3">
    <source>
        <dbReference type="Pfam" id="PF02882"/>
    </source>
</evidence>
<dbReference type="PANTHER" id="PTHR48099">
    <property type="entry name" value="C-1-TETRAHYDROFOLATE SYNTHASE, CYTOPLASMIC-RELATED"/>
    <property type="match status" value="1"/>
</dbReference>
<evidence type="ECO:0000313" key="5">
    <source>
        <dbReference type="Proteomes" id="UP000070544"/>
    </source>
</evidence>
<dbReference type="OMA" id="CKVITAE"/>
<dbReference type="PRINTS" id="PR00085">
    <property type="entry name" value="THFDHDRGNASE"/>
</dbReference>
<dbReference type="GO" id="GO:0005829">
    <property type="term" value="C:cytosol"/>
    <property type="evidence" value="ECO:0007669"/>
    <property type="project" value="EnsemblFungi"/>
</dbReference>
<dbReference type="InterPro" id="IPR036291">
    <property type="entry name" value="NAD(P)-bd_dom_sf"/>
</dbReference>
<dbReference type="InterPro" id="IPR046346">
    <property type="entry name" value="Aminoacid_DH-like_N_sf"/>
</dbReference>
<dbReference type="InterPro" id="IPR020631">
    <property type="entry name" value="THF_DH/CycHdrlase_NAD-bd_dom"/>
</dbReference>
<dbReference type="GO" id="GO:0006730">
    <property type="term" value="P:one-carbon metabolic process"/>
    <property type="evidence" value="ECO:0007669"/>
    <property type="project" value="UniProtKB-KW"/>
</dbReference>
<organism evidence="4 5">
    <name type="scientific">Gonapodya prolifera (strain JEL478)</name>
    <name type="common">Monoblepharis prolifera</name>
    <dbReference type="NCBI Taxonomy" id="1344416"/>
    <lineage>
        <taxon>Eukaryota</taxon>
        <taxon>Fungi</taxon>
        <taxon>Fungi incertae sedis</taxon>
        <taxon>Chytridiomycota</taxon>
        <taxon>Chytridiomycota incertae sedis</taxon>
        <taxon>Monoblepharidomycetes</taxon>
        <taxon>Monoblepharidales</taxon>
        <taxon>Gonapodyaceae</taxon>
        <taxon>Gonapodya</taxon>
    </lineage>
</organism>
<dbReference type="Gene3D" id="3.40.50.720">
    <property type="entry name" value="NAD(P)-binding Rossmann-like Domain"/>
    <property type="match status" value="1"/>
</dbReference>
<gene>
    <name evidence="4" type="ORF">M427DRAFT_52166</name>
</gene>
<evidence type="ECO:0000259" key="2">
    <source>
        <dbReference type="Pfam" id="PF00763"/>
    </source>
</evidence>
<dbReference type="GO" id="GO:0004487">
    <property type="term" value="F:methylenetetrahydrofolate dehydrogenase (NAD+) activity"/>
    <property type="evidence" value="ECO:0007669"/>
    <property type="project" value="EnsemblFungi"/>
</dbReference>
<dbReference type="GO" id="GO:0009113">
    <property type="term" value="P:purine nucleobase biosynthetic process"/>
    <property type="evidence" value="ECO:0007669"/>
    <property type="project" value="EnsemblFungi"/>
</dbReference>
<sequence length="320" mass="35536">MSNPSLPACAVLDAAEVAKPFRDELKLKVSSMIEKPLLVGFLGNDDPAARKYAKWTAKSCAEVGIRFELREVPRVELEDRIIDANADSSVHGIMVYYPCFGPSIDQYLQNVVAKEKDVEGLNFQFRYNMYHNIRFLDKEEKLKSTLPCTPLAVVKVLEHVAVYNPKLPFGNRLHGKHICVINRSEVVGRPLAAMLANDGAKVWSVDVDNVLIFSRGVGLKHRNHKVSESTQKLDEILPLCDVVISGVPSPSYKISTASLKEGVVAINFSSAENFEASVVERASFYIGSVGKVTVAMLERNLVRSVEYQLEQRTIASKVDK</sequence>
<keyword evidence="1" id="KW-0554">One-carbon metabolism</keyword>
<dbReference type="EMBL" id="KQ965735">
    <property type="protein sequence ID" value="KXS20568.1"/>
    <property type="molecule type" value="Genomic_DNA"/>
</dbReference>
<dbReference type="AlphaFoldDB" id="A0A139AV20"/>
<name>A0A139AV20_GONPJ</name>
<dbReference type="OrthoDB" id="41403at2759"/>
<evidence type="ECO:0000313" key="4">
    <source>
        <dbReference type="EMBL" id="KXS20568.1"/>
    </source>
</evidence>
<dbReference type="Gene3D" id="3.40.50.10860">
    <property type="entry name" value="Leucine Dehydrogenase, chain A, domain 1"/>
    <property type="match status" value="1"/>
</dbReference>
<dbReference type="GO" id="GO:0009396">
    <property type="term" value="P:folic acid-containing compound biosynthetic process"/>
    <property type="evidence" value="ECO:0007669"/>
    <property type="project" value="EnsemblFungi"/>
</dbReference>
<feature type="domain" description="Tetrahydrofolate dehydrogenase/cyclohydrolase catalytic" evidence="2">
    <location>
        <begin position="12"/>
        <end position="119"/>
    </location>
</feature>
<dbReference type="FunFam" id="3.40.50.10860:FF:000012">
    <property type="entry name" value="Methylenetetrahydrofolate dehydrogenase [NAD(+)]"/>
    <property type="match status" value="1"/>
</dbReference>